<name>A0A9J6CXY1_RHIMP</name>
<dbReference type="InterPro" id="IPR036880">
    <property type="entry name" value="Kunitz_BPTI_sf"/>
</dbReference>
<evidence type="ECO:0000313" key="2">
    <source>
        <dbReference type="Proteomes" id="UP000821866"/>
    </source>
</evidence>
<evidence type="ECO:0000313" key="1">
    <source>
        <dbReference type="EMBL" id="KAH7957919.1"/>
    </source>
</evidence>
<gene>
    <name evidence="1" type="ORF">HPB51_028092</name>
</gene>
<accession>A0A9J6CXY1</accession>
<dbReference type="SUPFAM" id="SSF57362">
    <property type="entry name" value="BPTI-like"/>
    <property type="match status" value="1"/>
</dbReference>
<sequence length="183" mass="20685">MERARNYVHLCALCLQEKRADSKAACHASTHCCAYGVDSHQSFLPQQPLRHGCYVALHKYCVKVRDEYYYQPAVNACVMTPTDSTVVCNHSRNKFVSHASCRKNCVESAVPAEKCFHTATFSMCTRRDVRHKWWYYDGSRCQSWNFLLGACPSLTDAVGGEAFTSRHECVNTARELATSNNTT</sequence>
<dbReference type="GO" id="GO:0004867">
    <property type="term" value="F:serine-type endopeptidase inhibitor activity"/>
    <property type="evidence" value="ECO:0007669"/>
    <property type="project" value="InterPro"/>
</dbReference>
<dbReference type="AlphaFoldDB" id="A0A9J6CXY1"/>
<dbReference type="Proteomes" id="UP000821866">
    <property type="component" value="Unassembled WGS sequence"/>
</dbReference>
<dbReference type="EMBL" id="JABSTU010004750">
    <property type="protein sequence ID" value="KAH7957919.1"/>
    <property type="molecule type" value="Genomic_DNA"/>
</dbReference>
<keyword evidence="2" id="KW-1185">Reference proteome</keyword>
<reference evidence="1" key="2">
    <citation type="submission" date="2021-09" db="EMBL/GenBank/DDBJ databases">
        <authorList>
            <person name="Jia N."/>
            <person name="Wang J."/>
            <person name="Shi W."/>
            <person name="Du L."/>
            <person name="Sun Y."/>
            <person name="Zhan W."/>
            <person name="Jiang J."/>
            <person name="Wang Q."/>
            <person name="Zhang B."/>
            <person name="Ji P."/>
            <person name="Sakyi L.B."/>
            <person name="Cui X."/>
            <person name="Yuan T."/>
            <person name="Jiang B."/>
            <person name="Yang W."/>
            <person name="Lam T.T.-Y."/>
            <person name="Chang Q."/>
            <person name="Ding S."/>
            <person name="Wang X."/>
            <person name="Zhu J."/>
            <person name="Ruan X."/>
            <person name="Zhao L."/>
            <person name="Wei J."/>
            <person name="Que T."/>
            <person name="Du C."/>
            <person name="Cheng J."/>
            <person name="Dai P."/>
            <person name="Han X."/>
            <person name="Huang E."/>
            <person name="Gao Y."/>
            <person name="Liu J."/>
            <person name="Shao H."/>
            <person name="Ye R."/>
            <person name="Li L."/>
            <person name="Wei W."/>
            <person name="Wang X."/>
            <person name="Wang C."/>
            <person name="Huo Q."/>
            <person name="Li W."/>
            <person name="Guo W."/>
            <person name="Chen H."/>
            <person name="Chen S."/>
            <person name="Zhou L."/>
            <person name="Zhou L."/>
            <person name="Ni X."/>
            <person name="Tian J."/>
            <person name="Zhou Y."/>
            <person name="Sheng Y."/>
            <person name="Liu T."/>
            <person name="Pan Y."/>
            <person name="Xia L."/>
            <person name="Li J."/>
            <person name="Zhao F."/>
            <person name="Cao W."/>
        </authorList>
    </citation>
    <scope>NUCLEOTIDE SEQUENCE</scope>
    <source>
        <strain evidence="1">Rmic-2018</strain>
        <tissue evidence="1">Larvae</tissue>
    </source>
</reference>
<proteinExistence type="predicted"/>
<organism evidence="1 2">
    <name type="scientific">Rhipicephalus microplus</name>
    <name type="common">Cattle tick</name>
    <name type="synonym">Boophilus microplus</name>
    <dbReference type="NCBI Taxonomy" id="6941"/>
    <lineage>
        <taxon>Eukaryota</taxon>
        <taxon>Metazoa</taxon>
        <taxon>Ecdysozoa</taxon>
        <taxon>Arthropoda</taxon>
        <taxon>Chelicerata</taxon>
        <taxon>Arachnida</taxon>
        <taxon>Acari</taxon>
        <taxon>Parasitiformes</taxon>
        <taxon>Ixodida</taxon>
        <taxon>Ixodoidea</taxon>
        <taxon>Ixodidae</taxon>
        <taxon>Rhipicephalinae</taxon>
        <taxon>Rhipicephalus</taxon>
        <taxon>Boophilus</taxon>
    </lineage>
</organism>
<protein>
    <submittedName>
        <fullName evidence="1">Uncharacterized protein</fullName>
    </submittedName>
</protein>
<comment type="caution">
    <text evidence="1">The sequence shown here is derived from an EMBL/GenBank/DDBJ whole genome shotgun (WGS) entry which is preliminary data.</text>
</comment>
<reference evidence="1" key="1">
    <citation type="journal article" date="2020" name="Cell">
        <title>Large-Scale Comparative Analyses of Tick Genomes Elucidate Their Genetic Diversity and Vector Capacities.</title>
        <authorList>
            <consortium name="Tick Genome and Microbiome Consortium (TIGMIC)"/>
            <person name="Jia N."/>
            <person name="Wang J."/>
            <person name="Shi W."/>
            <person name="Du L."/>
            <person name="Sun Y."/>
            <person name="Zhan W."/>
            <person name="Jiang J.F."/>
            <person name="Wang Q."/>
            <person name="Zhang B."/>
            <person name="Ji P."/>
            <person name="Bell-Sakyi L."/>
            <person name="Cui X.M."/>
            <person name="Yuan T.T."/>
            <person name="Jiang B.G."/>
            <person name="Yang W.F."/>
            <person name="Lam T.T."/>
            <person name="Chang Q.C."/>
            <person name="Ding S.J."/>
            <person name="Wang X.J."/>
            <person name="Zhu J.G."/>
            <person name="Ruan X.D."/>
            <person name="Zhao L."/>
            <person name="Wei J.T."/>
            <person name="Ye R.Z."/>
            <person name="Que T.C."/>
            <person name="Du C.H."/>
            <person name="Zhou Y.H."/>
            <person name="Cheng J.X."/>
            <person name="Dai P.F."/>
            <person name="Guo W.B."/>
            <person name="Han X.H."/>
            <person name="Huang E.J."/>
            <person name="Li L.F."/>
            <person name="Wei W."/>
            <person name="Gao Y.C."/>
            <person name="Liu J.Z."/>
            <person name="Shao H.Z."/>
            <person name="Wang X."/>
            <person name="Wang C.C."/>
            <person name="Yang T.C."/>
            <person name="Huo Q.B."/>
            <person name="Li W."/>
            <person name="Chen H.Y."/>
            <person name="Chen S.E."/>
            <person name="Zhou L.G."/>
            <person name="Ni X.B."/>
            <person name="Tian J.H."/>
            <person name="Sheng Y."/>
            <person name="Liu T."/>
            <person name="Pan Y.S."/>
            <person name="Xia L.Y."/>
            <person name="Li J."/>
            <person name="Zhao F."/>
            <person name="Cao W.C."/>
        </authorList>
    </citation>
    <scope>NUCLEOTIDE SEQUENCE</scope>
    <source>
        <strain evidence="1">Rmic-2018</strain>
    </source>
</reference>
<dbReference type="Gene3D" id="4.10.410.10">
    <property type="entry name" value="Pancreatic trypsin inhibitor Kunitz domain"/>
    <property type="match status" value="1"/>
</dbReference>